<dbReference type="AlphaFoldDB" id="A0A1M4W081"/>
<accession>A0A1M4W081</accession>
<reference evidence="3 4" key="1">
    <citation type="submission" date="2016-11" db="EMBL/GenBank/DDBJ databases">
        <authorList>
            <person name="Jaros S."/>
            <person name="Januszkiewicz K."/>
            <person name="Wedrychowicz H."/>
        </authorList>
    </citation>
    <scope>NUCLEOTIDE SEQUENCE [LARGE SCALE GENOMIC DNA]</scope>
    <source>
        <strain evidence="3 4">DSM 19436</strain>
    </source>
</reference>
<dbReference type="Pfam" id="PF08241">
    <property type="entry name" value="Methyltransf_11"/>
    <property type="match status" value="1"/>
</dbReference>
<name>A0A1M4W081_9HYPH</name>
<feature type="domain" description="Methyltransferase type 11" evidence="2">
    <location>
        <begin position="67"/>
        <end position="160"/>
    </location>
</feature>
<evidence type="ECO:0000313" key="3">
    <source>
        <dbReference type="EMBL" id="SHE74616.1"/>
    </source>
</evidence>
<dbReference type="EMBL" id="FQUP01000001">
    <property type="protein sequence ID" value="SHE74616.1"/>
    <property type="molecule type" value="Genomic_DNA"/>
</dbReference>
<dbReference type="InterPro" id="IPR029063">
    <property type="entry name" value="SAM-dependent_MTases_sf"/>
</dbReference>
<dbReference type="InterPro" id="IPR013216">
    <property type="entry name" value="Methyltransf_11"/>
</dbReference>
<dbReference type="Gene3D" id="3.40.50.150">
    <property type="entry name" value="Vaccinia Virus protein VP39"/>
    <property type="match status" value="1"/>
</dbReference>
<keyword evidence="4" id="KW-1185">Reference proteome</keyword>
<feature type="region of interest" description="Disordered" evidence="1">
    <location>
        <begin position="1"/>
        <end position="23"/>
    </location>
</feature>
<dbReference type="STRING" id="1122133.SAMN02745157_0841"/>
<dbReference type="OrthoDB" id="1853779at2"/>
<keyword evidence="3" id="KW-0808">Transferase</keyword>
<gene>
    <name evidence="3" type="ORF">SAMN02745157_0841</name>
</gene>
<dbReference type="PANTHER" id="PTHR43591:SF110">
    <property type="entry name" value="RHODANESE DOMAIN-CONTAINING PROTEIN"/>
    <property type="match status" value="1"/>
</dbReference>
<dbReference type="CDD" id="cd02440">
    <property type="entry name" value="AdoMet_MTases"/>
    <property type="match status" value="1"/>
</dbReference>
<dbReference type="Proteomes" id="UP000184485">
    <property type="component" value="Unassembled WGS sequence"/>
</dbReference>
<keyword evidence="3" id="KW-0489">Methyltransferase</keyword>
<dbReference type="GO" id="GO:0008757">
    <property type="term" value="F:S-adenosylmethionine-dependent methyltransferase activity"/>
    <property type="evidence" value="ECO:0007669"/>
    <property type="project" value="InterPro"/>
</dbReference>
<feature type="compositionally biased region" description="Basic and acidic residues" evidence="1">
    <location>
        <begin position="1"/>
        <end position="13"/>
    </location>
</feature>
<dbReference type="PANTHER" id="PTHR43591">
    <property type="entry name" value="METHYLTRANSFERASE"/>
    <property type="match status" value="1"/>
</dbReference>
<protein>
    <submittedName>
        <fullName evidence="3">Methyltransferase domain-containing protein</fullName>
    </submittedName>
</protein>
<dbReference type="SUPFAM" id="SSF53335">
    <property type="entry name" value="S-adenosyl-L-methionine-dependent methyltransferases"/>
    <property type="match status" value="1"/>
</dbReference>
<organism evidence="3 4">
    <name type="scientific">Kaistia soli DSM 19436</name>
    <dbReference type="NCBI Taxonomy" id="1122133"/>
    <lineage>
        <taxon>Bacteria</taxon>
        <taxon>Pseudomonadati</taxon>
        <taxon>Pseudomonadota</taxon>
        <taxon>Alphaproteobacteria</taxon>
        <taxon>Hyphomicrobiales</taxon>
        <taxon>Kaistiaceae</taxon>
        <taxon>Kaistia</taxon>
    </lineage>
</organism>
<dbReference type="RefSeq" id="WP_073051500.1">
    <property type="nucleotide sequence ID" value="NZ_FQUP01000001.1"/>
</dbReference>
<evidence type="ECO:0000256" key="1">
    <source>
        <dbReference type="SAM" id="MobiDB-lite"/>
    </source>
</evidence>
<dbReference type="GO" id="GO:0032259">
    <property type="term" value="P:methylation"/>
    <property type="evidence" value="ECO:0007669"/>
    <property type="project" value="UniProtKB-KW"/>
</dbReference>
<sequence>MGRLTDLFRRERPASPPPPPTDAASAKVIAFYDAFTDYDAQANQGWLGPQVSFGLVYPHLAPSQHIVDFGVGTGLGAALFRKAGCTIIGLDASAGLLAACGAKGICEALHLHDLNQAPYPIESASADHIVCNGVLHFIPDLGVVLDEANRILRPGGAFYFDVARILSPPNPEAREGIATGSGQRMILHPDAAIQELLAARGLKVSASLPYFFFDEMFEIDGIVTLTRLHFQAYLCHKPA</sequence>
<evidence type="ECO:0000259" key="2">
    <source>
        <dbReference type="Pfam" id="PF08241"/>
    </source>
</evidence>
<evidence type="ECO:0000313" key="4">
    <source>
        <dbReference type="Proteomes" id="UP000184485"/>
    </source>
</evidence>
<proteinExistence type="predicted"/>